<comment type="caution">
    <text evidence="6">The sequence shown here is derived from an EMBL/GenBank/DDBJ whole genome shotgun (WGS) entry which is preliminary data.</text>
</comment>
<dbReference type="EMBL" id="LVLJ01001235">
    <property type="protein sequence ID" value="OAE30825.1"/>
    <property type="molecule type" value="Genomic_DNA"/>
</dbReference>
<reference evidence="6" key="1">
    <citation type="submission" date="2016-03" db="EMBL/GenBank/DDBJ databases">
        <title>Mechanisms controlling the formation of the plant cell surface in tip-growing cells are functionally conserved among land plants.</title>
        <authorList>
            <person name="Honkanen S."/>
            <person name="Jones V.A."/>
            <person name="Morieri G."/>
            <person name="Champion C."/>
            <person name="Hetherington A.J."/>
            <person name="Kelly S."/>
            <person name="Saint-Marcoux D."/>
            <person name="Proust H."/>
            <person name="Prescott H."/>
            <person name="Dolan L."/>
        </authorList>
    </citation>
    <scope>NUCLEOTIDE SEQUENCE [LARGE SCALE GENOMIC DNA]</scope>
    <source>
        <tissue evidence="6">Whole gametophyte</tissue>
    </source>
</reference>
<keyword evidence="5" id="KW-0472">Membrane</keyword>
<keyword evidence="7" id="KW-1185">Reference proteome</keyword>
<dbReference type="Pfam" id="PF00514">
    <property type="entry name" value="Arm"/>
    <property type="match status" value="2"/>
</dbReference>
<dbReference type="AlphaFoldDB" id="A0A176WEX3"/>
<evidence type="ECO:0000256" key="2">
    <source>
        <dbReference type="ARBA" id="ARBA00010617"/>
    </source>
</evidence>
<dbReference type="InterPro" id="IPR017972">
    <property type="entry name" value="Cyt_P450_CS"/>
</dbReference>
<dbReference type="PANTHER" id="PTHR24305:SF166">
    <property type="entry name" value="CYTOCHROME P450 12A4, MITOCHONDRIAL-RELATED"/>
    <property type="match status" value="1"/>
</dbReference>
<evidence type="ECO:0000313" key="6">
    <source>
        <dbReference type="EMBL" id="OAE30825.1"/>
    </source>
</evidence>
<dbReference type="Gene3D" id="1.10.630.10">
    <property type="entry name" value="Cytochrome P450"/>
    <property type="match status" value="1"/>
</dbReference>
<dbReference type="InterPro" id="IPR016024">
    <property type="entry name" value="ARM-type_fold"/>
</dbReference>
<keyword evidence="3" id="KW-0408">Iron</keyword>
<dbReference type="SMART" id="SM00185">
    <property type="entry name" value="ARM"/>
    <property type="match status" value="3"/>
</dbReference>
<comment type="similarity">
    <text evidence="2">Belongs to the cytochrome P450 family.</text>
</comment>
<dbReference type="InterPro" id="IPR000225">
    <property type="entry name" value="Armadillo"/>
</dbReference>
<keyword evidence="5" id="KW-0812">Transmembrane</keyword>
<protein>
    <submittedName>
        <fullName evidence="6">Uncharacterized protein</fullName>
    </submittedName>
</protein>
<dbReference type="Pfam" id="PF00067">
    <property type="entry name" value="p450"/>
    <property type="match status" value="1"/>
</dbReference>
<feature type="repeat" description="ARM" evidence="4">
    <location>
        <begin position="780"/>
        <end position="818"/>
    </location>
</feature>
<evidence type="ECO:0000256" key="1">
    <source>
        <dbReference type="ARBA" id="ARBA00001971"/>
    </source>
</evidence>
<dbReference type="CDD" id="cd00302">
    <property type="entry name" value="cytochrome_P450"/>
    <property type="match status" value="1"/>
</dbReference>
<keyword evidence="3" id="KW-0479">Metal-binding</keyword>
<evidence type="ECO:0000256" key="3">
    <source>
        <dbReference type="PIRSR" id="PIRSR602401-1"/>
    </source>
</evidence>
<dbReference type="GO" id="GO:0005506">
    <property type="term" value="F:iron ion binding"/>
    <property type="evidence" value="ECO:0007669"/>
    <property type="project" value="InterPro"/>
</dbReference>
<comment type="cofactor">
    <cofactor evidence="1 3">
        <name>heme</name>
        <dbReference type="ChEBI" id="CHEBI:30413"/>
    </cofactor>
</comment>
<feature type="transmembrane region" description="Helical" evidence="5">
    <location>
        <begin position="61"/>
        <end position="85"/>
    </location>
</feature>
<gene>
    <name evidence="6" type="ORF">AXG93_857s1280</name>
</gene>
<feature type="binding site" description="axial binding residue" evidence="3">
    <location>
        <position position="582"/>
    </location>
    <ligand>
        <name>heme</name>
        <dbReference type="ChEBI" id="CHEBI:30413"/>
    </ligand>
    <ligandPart>
        <name>Fe</name>
        <dbReference type="ChEBI" id="CHEBI:18248"/>
    </ligandPart>
</feature>
<name>A0A176WEX3_MARPO</name>
<proteinExistence type="inferred from homology"/>
<dbReference type="InterPro" id="IPR036396">
    <property type="entry name" value="Cyt_P450_sf"/>
</dbReference>
<dbReference type="InterPro" id="IPR011989">
    <property type="entry name" value="ARM-like"/>
</dbReference>
<dbReference type="PROSITE" id="PS50176">
    <property type="entry name" value="ARM_REPEAT"/>
    <property type="match status" value="3"/>
</dbReference>
<dbReference type="InterPro" id="IPR050121">
    <property type="entry name" value="Cytochrome_P450_monoxygenase"/>
</dbReference>
<feature type="repeat" description="ARM" evidence="4">
    <location>
        <begin position="735"/>
        <end position="773"/>
    </location>
</feature>
<organism evidence="6 7">
    <name type="scientific">Marchantia polymorpha subsp. ruderalis</name>
    <dbReference type="NCBI Taxonomy" id="1480154"/>
    <lineage>
        <taxon>Eukaryota</taxon>
        <taxon>Viridiplantae</taxon>
        <taxon>Streptophyta</taxon>
        <taxon>Embryophyta</taxon>
        <taxon>Marchantiophyta</taxon>
        <taxon>Marchantiopsida</taxon>
        <taxon>Marchantiidae</taxon>
        <taxon>Marchantiales</taxon>
        <taxon>Marchantiaceae</taxon>
        <taxon>Marchantia</taxon>
    </lineage>
</organism>
<dbReference type="PANTHER" id="PTHR24305">
    <property type="entry name" value="CYTOCHROME P450"/>
    <property type="match status" value="1"/>
</dbReference>
<dbReference type="InterPro" id="IPR001128">
    <property type="entry name" value="Cyt_P450"/>
</dbReference>
<dbReference type="PRINTS" id="PR00463">
    <property type="entry name" value="EP450I"/>
</dbReference>
<dbReference type="Gene3D" id="1.25.10.10">
    <property type="entry name" value="Leucine-rich Repeat Variant"/>
    <property type="match status" value="1"/>
</dbReference>
<dbReference type="GO" id="GO:0016705">
    <property type="term" value="F:oxidoreductase activity, acting on paired donors, with incorporation or reduction of molecular oxygen"/>
    <property type="evidence" value="ECO:0007669"/>
    <property type="project" value="InterPro"/>
</dbReference>
<evidence type="ECO:0000313" key="7">
    <source>
        <dbReference type="Proteomes" id="UP000077202"/>
    </source>
</evidence>
<dbReference type="Proteomes" id="UP000077202">
    <property type="component" value="Unassembled WGS sequence"/>
</dbReference>
<dbReference type="SUPFAM" id="SSF48264">
    <property type="entry name" value="Cytochrome P450"/>
    <property type="match status" value="1"/>
</dbReference>
<feature type="repeat" description="ARM" evidence="4">
    <location>
        <begin position="823"/>
        <end position="852"/>
    </location>
</feature>
<evidence type="ECO:0000256" key="4">
    <source>
        <dbReference type="PROSITE-ProRule" id="PRU00259"/>
    </source>
</evidence>
<evidence type="ECO:0000256" key="5">
    <source>
        <dbReference type="SAM" id="Phobius"/>
    </source>
</evidence>
<dbReference type="GO" id="GO:0020037">
    <property type="term" value="F:heme binding"/>
    <property type="evidence" value="ECO:0007669"/>
    <property type="project" value="InterPro"/>
</dbReference>
<sequence>MSGIPRSSGASSLGGSGDGGCCLYSSRPGAALGELVMGNGSLYLYLDKNSLEQGRRESFIMWQYAVLEVNALLWTLLIVVTMILVRRMLGIITLWARAWKLPGPPPQFFMRLSRSFGNDTGPDSFTECFGALHKQYGPVVRVWLGPTQLVVSVRDLSMVKELLIQAKDRVPATRKAFQLAFGKDSLFFSSYSQAKRRRSVLHQEFCGSLLRNVHATCLDVVDDLKSWAYLGGNGKEVDAKVVSQHMAIAVLGMSIFGEGFKSWGAAEEFEKILVKVSEEACMWARFRVAPIWNKEFRNYQKMCSRLRDLMEDLITLSRSVSSQGSLRGCYLETIDAMWASRSNSNDRSASETAEGILNEFLSELGASHHSHPGPVNSLKKFNPHLLSLFCHACFATSGIISGVLTRLGQHPDVQAKIYQEIIDSCAKDECPKVEDLKKMHYLWATLHESARLLPISPILQRSSLEKDVKIGQGMVLPAGAILVVPVQLLQMDSNSWGQDVDTFNPNRFLKPSKARVDDASTNQEALAEECTSDSEASGLQGQWEVVSPRESKGTRQKLENLIFDDPEDDASFLLFGAGSRVCVGKDFVMRTMVTILACLIQQFEEALLLDLNIGGLSNVVFDIVCDVKKEIVEYSFVPKKQSTKTEESYTQTALAMQADHKEPVHVSRSEETGLQAPVVDRVKSVFTGQMKAFGELVAILFDDEEDAVVVEDAIRGLFRQASENPNKWQIPEFPDALAGLVRLLFKDELPELQKNAAWAVANLASSHAQKNKVKLANFPQVLQGLVKLLHKDEVPGIQEEAVRALRNLACEQSNNQLISQYPQALSNLLRLLSDGDGSPEVQMQATMAVMNLLGNSVASRSEDQGRIIIDNNNNNVTKTHIMAYPDALTGIIKLLFEDSSLELQEQASHALVDLVENTLVNREALVGTSAAGKGNVEKLAEFPDALAELHRLFSYDPHHNLPPG</sequence>
<accession>A0A176WEX3</accession>
<dbReference type="GO" id="GO:0004497">
    <property type="term" value="F:monooxygenase activity"/>
    <property type="evidence" value="ECO:0007669"/>
    <property type="project" value="InterPro"/>
</dbReference>
<keyword evidence="5" id="KW-1133">Transmembrane helix</keyword>
<keyword evidence="3" id="KW-0349">Heme</keyword>
<dbReference type="PROSITE" id="PS00086">
    <property type="entry name" value="CYTOCHROME_P450"/>
    <property type="match status" value="1"/>
</dbReference>
<dbReference type="InterPro" id="IPR002401">
    <property type="entry name" value="Cyt_P450_E_grp-I"/>
</dbReference>
<dbReference type="SUPFAM" id="SSF48371">
    <property type="entry name" value="ARM repeat"/>
    <property type="match status" value="1"/>
</dbReference>